<dbReference type="EMBL" id="QSES01000020">
    <property type="protein sequence ID" value="RGZ91029.1"/>
    <property type="molecule type" value="Genomic_DNA"/>
</dbReference>
<feature type="binding site" evidence="5">
    <location>
        <position position="171"/>
    </location>
    <ligand>
        <name>(2E)-4-hydroxy-3-methylbut-2-enyl diphosphate</name>
        <dbReference type="ChEBI" id="CHEBI:128753"/>
    </ligand>
</feature>
<keyword evidence="3 5" id="KW-0408">Iron</keyword>
<comment type="function">
    <text evidence="5">Catalyzes the conversion of 1-hydroxy-2-methyl-2-(E)-butenyl 4-diphosphate (HMBPP) into a mixture of isopentenyl diphosphate (IPP) and dimethylallyl diphosphate (DMAPP). Acts in the terminal step of the DOXP/MEP pathway for isoprenoid precursor biosynthesis.</text>
</comment>
<gene>
    <name evidence="5 6" type="primary">ispH</name>
    <name evidence="6" type="ORF">DW967_11100</name>
</gene>
<feature type="binding site" evidence="5">
    <location>
        <position position="271"/>
    </location>
    <ligand>
        <name>dimethylallyl diphosphate</name>
        <dbReference type="ChEBI" id="CHEBI:57623"/>
    </ligand>
</feature>
<keyword evidence="2 5" id="KW-0479">Metal-binding</keyword>
<dbReference type="GO" id="GO:0016114">
    <property type="term" value="P:terpenoid biosynthetic process"/>
    <property type="evidence" value="ECO:0007669"/>
    <property type="project" value="UniProtKB-UniRule"/>
</dbReference>
<dbReference type="Proteomes" id="UP000283721">
    <property type="component" value="Unassembled WGS sequence"/>
</dbReference>
<feature type="binding site" evidence="5">
    <location>
        <position position="228"/>
    </location>
    <ligand>
        <name>(2E)-4-hydroxy-3-methylbut-2-enyl diphosphate</name>
        <dbReference type="ChEBI" id="CHEBI:128753"/>
    </ligand>
</feature>
<dbReference type="PANTHER" id="PTHR30426">
    <property type="entry name" value="4-HYDROXY-3-METHYLBUT-2-ENYL DIPHOSPHATE REDUCTASE"/>
    <property type="match status" value="1"/>
</dbReference>
<feature type="binding site" evidence="5">
    <location>
        <position position="129"/>
    </location>
    <ligand>
        <name>dimethylallyl diphosphate</name>
        <dbReference type="ChEBI" id="CHEBI:57623"/>
    </ligand>
</feature>
<evidence type="ECO:0000313" key="6">
    <source>
        <dbReference type="EMBL" id="RGZ91029.1"/>
    </source>
</evidence>
<dbReference type="UniPathway" id="UPA00059">
    <property type="reaction ID" value="UER00105"/>
</dbReference>
<feature type="binding site" evidence="5">
    <location>
        <position position="229"/>
    </location>
    <ligand>
        <name>dimethylallyl diphosphate</name>
        <dbReference type="ChEBI" id="CHEBI:57623"/>
    </ligand>
</feature>
<feature type="binding site" evidence="5">
    <location>
        <position position="227"/>
    </location>
    <ligand>
        <name>(2E)-4-hydroxy-3-methylbut-2-enyl diphosphate</name>
        <dbReference type="ChEBI" id="CHEBI:128753"/>
    </ligand>
</feature>
<dbReference type="CDD" id="cd13944">
    <property type="entry name" value="lytB_ispH"/>
    <property type="match status" value="1"/>
</dbReference>
<dbReference type="Gene3D" id="3.40.50.11270">
    <property type="match status" value="1"/>
</dbReference>
<reference evidence="6 7" key="1">
    <citation type="submission" date="2018-08" db="EMBL/GenBank/DDBJ databases">
        <title>A genome reference for cultivated species of the human gut microbiota.</title>
        <authorList>
            <person name="Zou Y."/>
            <person name="Xue W."/>
            <person name="Luo G."/>
        </authorList>
    </citation>
    <scope>NUCLEOTIDE SEQUENCE [LARGE SCALE GENOMIC DNA]</scope>
    <source>
        <strain evidence="6 7">AM47-6BH</strain>
    </source>
</reference>
<dbReference type="AlphaFoldDB" id="A0A413Q5J3"/>
<comment type="cofactor">
    <cofactor evidence="5">
        <name>[4Fe-4S] cluster</name>
        <dbReference type="ChEBI" id="CHEBI:49883"/>
    </cofactor>
    <text evidence="5">Binds 1 [4Fe-4S] cluster per subunit.</text>
</comment>
<feature type="binding site" evidence="5">
    <location>
        <position position="101"/>
    </location>
    <ligand>
        <name>[4Fe-4S] cluster</name>
        <dbReference type="ChEBI" id="CHEBI:49883"/>
    </ligand>
</feature>
<sequence>MAYGRATIAKSAGFCFGVTRAVNMVYEAIEKENVPIYTYGPIIHNDEVVKDMEKNGVTVINDLDELSSHEKGVMIIRSHGISKAEYDRIKNCGFEVLNATCPFVSKIHRYVEDYSSKGYDIIIVGSPKHPEVCGIKGWADEKCHVTIINSPEDAENYMKNSTKKLCIVSQTTFNYNKFQDIVEIIAKKGYDITVLNTICNATEVRQTEARKVAQCSDVMIVIGDRHSSNTQKLFEICKNECKNTYYIQTSDEMDYTQIRSNNNVGITAGASTPNNIIEEVSKNVRNEL</sequence>
<accession>A0A413Q5J3</accession>
<dbReference type="InterPro" id="IPR003451">
    <property type="entry name" value="LytB/IspH"/>
</dbReference>
<keyword evidence="1 5" id="KW-0004">4Fe-4S</keyword>
<evidence type="ECO:0000313" key="7">
    <source>
        <dbReference type="Proteomes" id="UP000283721"/>
    </source>
</evidence>
<dbReference type="GO" id="GO:0050992">
    <property type="term" value="P:dimethylallyl diphosphate biosynthetic process"/>
    <property type="evidence" value="ECO:0007669"/>
    <property type="project" value="UniProtKB-UniRule"/>
</dbReference>
<comment type="catalytic activity">
    <reaction evidence="5">
        <text>dimethylallyl diphosphate + 2 oxidized [2Fe-2S]-[ferredoxin] + H2O = (2E)-4-hydroxy-3-methylbut-2-enyl diphosphate + 2 reduced [2Fe-2S]-[ferredoxin] + 2 H(+)</text>
        <dbReference type="Rhea" id="RHEA:24825"/>
        <dbReference type="Rhea" id="RHEA-COMP:10000"/>
        <dbReference type="Rhea" id="RHEA-COMP:10001"/>
        <dbReference type="ChEBI" id="CHEBI:15377"/>
        <dbReference type="ChEBI" id="CHEBI:15378"/>
        <dbReference type="ChEBI" id="CHEBI:33737"/>
        <dbReference type="ChEBI" id="CHEBI:33738"/>
        <dbReference type="ChEBI" id="CHEBI:57623"/>
        <dbReference type="ChEBI" id="CHEBI:128753"/>
        <dbReference type="EC" id="1.17.7.4"/>
    </reaction>
</comment>
<evidence type="ECO:0000256" key="2">
    <source>
        <dbReference type="ARBA" id="ARBA00022723"/>
    </source>
</evidence>
<organism evidence="6 7">
    <name type="scientific">Agathobacter rectalis</name>
    <dbReference type="NCBI Taxonomy" id="39491"/>
    <lineage>
        <taxon>Bacteria</taxon>
        <taxon>Bacillati</taxon>
        <taxon>Bacillota</taxon>
        <taxon>Clostridia</taxon>
        <taxon>Lachnospirales</taxon>
        <taxon>Lachnospiraceae</taxon>
        <taxon>Agathobacter</taxon>
    </lineage>
</organism>
<comment type="similarity">
    <text evidence="5">Belongs to the IspH family.</text>
</comment>
<feature type="active site" description="Proton donor" evidence="5">
    <location>
        <position position="131"/>
    </location>
</feature>
<feature type="binding site" evidence="5">
    <location>
        <position position="44"/>
    </location>
    <ligand>
        <name>dimethylallyl diphosphate</name>
        <dbReference type="ChEBI" id="CHEBI:57623"/>
    </ligand>
</feature>
<feature type="binding site" evidence="5">
    <location>
        <position position="44"/>
    </location>
    <ligand>
        <name>isopentenyl diphosphate</name>
        <dbReference type="ChEBI" id="CHEBI:128769"/>
    </ligand>
</feature>
<feature type="binding site" evidence="5">
    <location>
        <position position="129"/>
    </location>
    <ligand>
        <name>isopentenyl diphosphate</name>
        <dbReference type="ChEBI" id="CHEBI:128769"/>
    </ligand>
</feature>
<proteinExistence type="inferred from homology"/>
<evidence type="ECO:0000256" key="1">
    <source>
        <dbReference type="ARBA" id="ARBA00022485"/>
    </source>
</evidence>
<feature type="binding site" evidence="5">
    <location>
        <position position="227"/>
    </location>
    <ligand>
        <name>dimethylallyl diphosphate</name>
        <dbReference type="ChEBI" id="CHEBI:57623"/>
    </ligand>
</feature>
<feature type="binding site" evidence="5">
    <location>
        <position position="228"/>
    </location>
    <ligand>
        <name>dimethylallyl diphosphate</name>
        <dbReference type="ChEBI" id="CHEBI:57623"/>
    </ligand>
</feature>
<dbReference type="GO" id="GO:0051745">
    <property type="term" value="F:4-hydroxy-3-methylbut-2-enyl diphosphate reductase activity"/>
    <property type="evidence" value="ECO:0007669"/>
    <property type="project" value="UniProtKB-UniRule"/>
</dbReference>
<dbReference type="GO" id="GO:0019288">
    <property type="term" value="P:isopentenyl diphosphate biosynthetic process, methylerythritol 4-phosphate pathway"/>
    <property type="evidence" value="ECO:0007669"/>
    <property type="project" value="UniProtKB-UniRule"/>
</dbReference>
<comment type="pathway">
    <text evidence="5">Isoprenoid biosynthesis; isopentenyl diphosphate biosynthesis via DXP pathway; isopentenyl diphosphate from 1-deoxy-D-xylulose 5-phosphate: step 6/6.</text>
</comment>
<dbReference type="PANTHER" id="PTHR30426:SF0">
    <property type="entry name" value="4-HYDROXY-3-METHYLBUT-2-ENYL DIPHOSPHATE REDUCTASE"/>
    <property type="match status" value="1"/>
</dbReference>
<comment type="caution">
    <text evidence="6">The sequence shown here is derived from an EMBL/GenBank/DDBJ whole genome shotgun (WGS) entry which is preliminary data.</text>
</comment>
<evidence type="ECO:0000256" key="4">
    <source>
        <dbReference type="ARBA" id="ARBA00023014"/>
    </source>
</evidence>
<dbReference type="GO" id="GO:0046872">
    <property type="term" value="F:metal ion binding"/>
    <property type="evidence" value="ECO:0007669"/>
    <property type="project" value="UniProtKB-KW"/>
</dbReference>
<feature type="binding site" evidence="5">
    <location>
        <position position="227"/>
    </location>
    <ligand>
        <name>isopentenyl diphosphate</name>
        <dbReference type="ChEBI" id="CHEBI:128769"/>
    </ligand>
</feature>
<comment type="pathway">
    <text evidence="5">Isoprenoid biosynthesis; dimethylallyl diphosphate biosynthesis; dimethylallyl diphosphate from (2E)-4-hydroxy-3-methylbutenyl diphosphate: step 1/1.</text>
</comment>
<dbReference type="Pfam" id="PF02401">
    <property type="entry name" value="LYTB"/>
    <property type="match status" value="1"/>
</dbReference>
<feature type="binding site" evidence="5">
    <location>
        <position position="229"/>
    </location>
    <ligand>
        <name>isopentenyl diphosphate</name>
        <dbReference type="ChEBI" id="CHEBI:128769"/>
    </ligand>
</feature>
<feature type="binding site" evidence="5">
    <location>
        <position position="44"/>
    </location>
    <ligand>
        <name>(2E)-4-hydroxy-3-methylbut-2-enyl diphosphate</name>
        <dbReference type="ChEBI" id="CHEBI:128753"/>
    </ligand>
</feature>
<feature type="binding site" evidence="5">
    <location>
        <position position="79"/>
    </location>
    <ligand>
        <name>dimethylallyl diphosphate</name>
        <dbReference type="ChEBI" id="CHEBI:57623"/>
    </ligand>
</feature>
<feature type="binding site" evidence="5">
    <location>
        <position position="271"/>
    </location>
    <ligand>
        <name>isopentenyl diphosphate</name>
        <dbReference type="ChEBI" id="CHEBI:128769"/>
    </ligand>
</feature>
<dbReference type="NCBIfam" id="TIGR00216">
    <property type="entry name" value="ispH_lytB"/>
    <property type="match status" value="1"/>
</dbReference>
<feature type="binding site" evidence="5">
    <location>
        <position position="199"/>
    </location>
    <ligand>
        <name>[4Fe-4S] cluster</name>
        <dbReference type="ChEBI" id="CHEBI:49883"/>
    </ligand>
</feature>
<feature type="binding site" evidence="5">
    <location>
        <position position="79"/>
    </location>
    <ligand>
        <name>isopentenyl diphosphate</name>
        <dbReference type="ChEBI" id="CHEBI:128769"/>
    </ligand>
</feature>
<keyword evidence="5" id="KW-0414">Isoprene biosynthesis</keyword>
<feature type="binding site" evidence="5">
    <location>
        <position position="271"/>
    </location>
    <ligand>
        <name>(2E)-4-hydroxy-3-methylbut-2-enyl diphosphate</name>
        <dbReference type="ChEBI" id="CHEBI:128753"/>
    </ligand>
</feature>
<dbReference type="GO" id="GO:0051539">
    <property type="term" value="F:4 iron, 4 sulfur cluster binding"/>
    <property type="evidence" value="ECO:0007669"/>
    <property type="project" value="UniProtKB-UniRule"/>
</dbReference>
<dbReference type="UniPathway" id="UPA00056">
    <property type="reaction ID" value="UER00097"/>
</dbReference>
<protein>
    <recommendedName>
        <fullName evidence="5">4-hydroxy-3-methylbut-2-enyl diphosphate reductase</fullName>
        <shortName evidence="5">HMBPP reductase</shortName>
        <ecNumber evidence="5">1.17.7.4</ecNumber>
    </recommendedName>
</protein>
<feature type="binding site" evidence="5">
    <location>
        <position position="79"/>
    </location>
    <ligand>
        <name>(2E)-4-hydroxy-3-methylbut-2-enyl diphosphate</name>
        <dbReference type="ChEBI" id="CHEBI:128753"/>
    </ligand>
</feature>
<comment type="catalytic activity">
    <reaction evidence="5">
        <text>isopentenyl diphosphate + 2 oxidized [2Fe-2S]-[ferredoxin] + H2O = (2E)-4-hydroxy-3-methylbut-2-enyl diphosphate + 2 reduced [2Fe-2S]-[ferredoxin] + 2 H(+)</text>
        <dbReference type="Rhea" id="RHEA:24488"/>
        <dbReference type="Rhea" id="RHEA-COMP:10000"/>
        <dbReference type="Rhea" id="RHEA-COMP:10001"/>
        <dbReference type="ChEBI" id="CHEBI:15377"/>
        <dbReference type="ChEBI" id="CHEBI:15378"/>
        <dbReference type="ChEBI" id="CHEBI:33737"/>
        <dbReference type="ChEBI" id="CHEBI:33738"/>
        <dbReference type="ChEBI" id="CHEBI:128753"/>
        <dbReference type="ChEBI" id="CHEBI:128769"/>
        <dbReference type="EC" id="1.17.7.4"/>
    </reaction>
</comment>
<name>A0A413Q5J3_9FIRM</name>
<dbReference type="Gene3D" id="3.40.1010.20">
    <property type="entry name" value="4-hydroxy-3-methylbut-2-enyl diphosphate reductase, catalytic domain"/>
    <property type="match status" value="2"/>
</dbReference>
<keyword evidence="5 6" id="KW-0560">Oxidoreductase</keyword>
<keyword evidence="4 5" id="KW-0411">Iron-sulfur</keyword>
<evidence type="ECO:0000256" key="3">
    <source>
        <dbReference type="ARBA" id="ARBA00023004"/>
    </source>
</evidence>
<dbReference type="EC" id="1.17.7.4" evidence="5"/>
<feature type="binding site" evidence="5">
    <location>
        <position position="15"/>
    </location>
    <ligand>
        <name>[4Fe-4S] cluster</name>
        <dbReference type="ChEBI" id="CHEBI:49883"/>
    </ligand>
</feature>
<evidence type="ECO:0000256" key="5">
    <source>
        <dbReference type="HAMAP-Rule" id="MF_00191"/>
    </source>
</evidence>
<feature type="binding site" evidence="5">
    <location>
        <position position="228"/>
    </location>
    <ligand>
        <name>isopentenyl diphosphate</name>
        <dbReference type="ChEBI" id="CHEBI:128769"/>
    </ligand>
</feature>
<feature type="binding site" evidence="5">
    <location>
        <position position="229"/>
    </location>
    <ligand>
        <name>(2E)-4-hydroxy-3-methylbut-2-enyl diphosphate</name>
        <dbReference type="ChEBI" id="CHEBI:128753"/>
    </ligand>
</feature>
<feature type="binding site" evidence="5">
    <location>
        <position position="129"/>
    </location>
    <ligand>
        <name>(2E)-4-hydroxy-3-methylbut-2-enyl diphosphate</name>
        <dbReference type="ChEBI" id="CHEBI:128753"/>
    </ligand>
</feature>
<dbReference type="HAMAP" id="MF_00191">
    <property type="entry name" value="IspH"/>
    <property type="match status" value="1"/>
</dbReference>